<dbReference type="AlphaFoldDB" id="A0A8J5GIW0"/>
<dbReference type="GO" id="GO:0017025">
    <property type="term" value="F:TBP-class protein binding"/>
    <property type="evidence" value="ECO:0007669"/>
    <property type="project" value="InterPro"/>
</dbReference>
<dbReference type="InterPro" id="IPR044972">
    <property type="entry name" value="Mot1"/>
</dbReference>
<sequence>MGTRSSICEKTSVINFGSLEAGSTQATRFAAAKQIGDIAKSHPQELNSHLKKIIHHTPAGLVALCKLIMIAIGIEKFPNISEARTGIQELLAARAVGSIAENVKHISLKELLKSLEAELAEVGFSDASRDVGVSFSNICPNTTTGLSFKRCWNLDLHCWHQMDRCQNEVFDHNSDVVRGRGDVGWRVVAMETSLWSYRWTLDDFVGAGSNEGGTCYNVFLMKSVRYQAVRRSGTRVREFS</sequence>
<dbReference type="GO" id="GO:0016887">
    <property type="term" value="F:ATP hydrolysis activity"/>
    <property type="evidence" value="ECO:0007669"/>
    <property type="project" value="InterPro"/>
</dbReference>
<accession>A0A8J5GIW0</accession>
<dbReference type="EMBL" id="JACMSC010000010">
    <property type="protein sequence ID" value="KAG6504322.1"/>
    <property type="molecule type" value="Genomic_DNA"/>
</dbReference>
<dbReference type="GO" id="GO:0003677">
    <property type="term" value="F:DNA binding"/>
    <property type="evidence" value="ECO:0007669"/>
    <property type="project" value="InterPro"/>
</dbReference>
<keyword evidence="2" id="KW-1185">Reference proteome</keyword>
<dbReference type="PANTHER" id="PTHR36498">
    <property type="entry name" value="TATA-BINDING PROTEIN-ASSOCIATED FACTOR 172"/>
    <property type="match status" value="1"/>
</dbReference>
<reference evidence="1 2" key="1">
    <citation type="submission" date="2020-08" db="EMBL/GenBank/DDBJ databases">
        <title>Plant Genome Project.</title>
        <authorList>
            <person name="Zhang R.-G."/>
        </authorList>
    </citation>
    <scope>NUCLEOTIDE SEQUENCE [LARGE SCALE GENOMIC DNA]</scope>
    <source>
        <tissue evidence="1">Rhizome</tissue>
    </source>
</reference>
<gene>
    <name evidence="1" type="ORF">ZIOFF_036653</name>
</gene>
<comment type="caution">
    <text evidence="1">The sequence shown here is derived from an EMBL/GenBank/DDBJ whole genome shotgun (WGS) entry which is preliminary data.</text>
</comment>
<evidence type="ECO:0000313" key="2">
    <source>
        <dbReference type="Proteomes" id="UP000734854"/>
    </source>
</evidence>
<protein>
    <recommendedName>
        <fullName evidence="3">ARM repeat superfamily protein</fullName>
    </recommendedName>
</protein>
<name>A0A8J5GIW0_ZINOF</name>
<evidence type="ECO:0000313" key="1">
    <source>
        <dbReference type="EMBL" id="KAG6504322.1"/>
    </source>
</evidence>
<proteinExistence type="predicted"/>
<evidence type="ECO:0008006" key="3">
    <source>
        <dbReference type="Google" id="ProtNLM"/>
    </source>
</evidence>
<dbReference type="Proteomes" id="UP000734854">
    <property type="component" value="Unassembled WGS sequence"/>
</dbReference>
<dbReference type="PANTHER" id="PTHR36498:SF1">
    <property type="entry name" value="TATA-BINDING PROTEIN-ASSOCIATED FACTOR 172"/>
    <property type="match status" value="1"/>
</dbReference>
<organism evidence="1 2">
    <name type="scientific">Zingiber officinale</name>
    <name type="common">Ginger</name>
    <name type="synonym">Amomum zingiber</name>
    <dbReference type="NCBI Taxonomy" id="94328"/>
    <lineage>
        <taxon>Eukaryota</taxon>
        <taxon>Viridiplantae</taxon>
        <taxon>Streptophyta</taxon>
        <taxon>Embryophyta</taxon>
        <taxon>Tracheophyta</taxon>
        <taxon>Spermatophyta</taxon>
        <taxon>Magnoliopsida</taxon>
        <taxon>Liliopsida</taxon>
        <taxon>Zingiberales</taxon>
        <taxon>Zingiberaceae</taxon>
        <taxon>Zingiber</taxon>
    </lineage>
</organism>